<organism evidence="1 2">
    <name type="scientific">Alteripontixanthobacter maritimus</name>
    <dbReference type="NCBI Taxonomy" id="2161824"/>
    <lineage>
        <taxon>Bacteria</taxon>
        <taxon>Pseudomonadati</taxon>
        <taxon>Pseudomonadota</taxon>
        <taxon>Alphaproteobacteria</taxon>
        <taxon>Sphingomonadales</taxon>
        <taxon>Erythrobacteraceae</taxon>
        <taxon>Alteripontixanthobacter</taxon>
    </lineage>
</organism>
<dbReference type="Gene3D" id="1.10.10.1400">
    <property type="entry name" value="Terminase, small subunit, N-terminal DNA-binding domain, HTH motif"/>
    <property type="match status" value="1"/>
</dbReference>
<evidence type="ECO:0000313" key="1">
    <source>
        <dbReference type="EMBL" id="RDC59773.1"/>
    </source>
</evidence>
<dbReference type="AlphaFoldDB" id="A0A369Q4F6"/>
<dbReference type="RefSeq" id="WP_115366074.1">
    <property type="nucleotide sequence ID" value="NZ_QBKA01000002.1"/>
</dbReference>
<proteinExistence type="predicted"/>
<evidence type="ECO:0008006" key="3">
    <source>
        <dbReference type="Google" id="ProtNLM"/>
    </source>
</evidence>
<dbReference type="InterPro" id="IPR038713">
    <property type="entry name" value="Terminase_Gp1_N_sf"/>
</dbReference>
<sequence length="131" mass="14161">MTLTAKQEGFAQSIADGLTQADAYRANYSAGRMKADSIHVNASKLMADTKVAQRVEQLRADLAEQQLWSRADSVRVLRSIADTNTGPEAARVSSVKELNAMHGYNEPAKVDLTHKGIGRIALEAVDAYSKG</sequence>
<reference evidence="1 2" key="1">
    <citation type="submission" date="2018-04" db="EMBL/GenBank/DDBJ databases">
        <title>Altererythrobacter sp. HME9302 genome sequencing and assembly.</title>
        <authorList>
            <person name="Kang H."/>
            <person name="Kim H."/>
            <person name="Joh K."/>
        </authorList>
    </citation>
    <scope>NUCLEOTIDE SEQUENCE [LARGE SCALE GENOMIC DNA]</scope>
    <source>
        <strain evidence="1 2">HME9302</strain>
    </source>
</reference>
<name>A0A369Q4F6_9SPHN</name>
<protein>
    <recommendedName>
        <fullName evidence="3">Terminase small subunit</fullName>
    </recommendedName>
</protein>
<dbReference type="Proteomes" id="UP000253727">
    <property type="component" value="Unassembled WGS sequence"/>
</dbReference>
<dbReference type="OrthoDB" id="8227562at2"/>
<comment type="caution">
    <text evidence="1">The sequence shown here is derived from an EMBL/GenBank/DDBJ whole genome shotgun (WGS) entry which is preliminary data.</text>
</comment>
<evidence type="ECO:0000313" key="2">
    <source>
        <dbReference type="Proteomes" id="UP000253727"/>
    </source>
</evidence>
<accession>A0A369Q4F6</accession>
<dbReference type="EMBL" id="QBKA01000002">
    <property type="protein sequence ID" value="RDC59773.1"/>
    <property type="molecule type" value="Genomic_DNA"/>
</dbReference>
<gene>
    <name evidence="1" type="ORF">HME9302_00968</name>
</gene>
<keyword evidence="2" id="KW-1185">Reference proteome</keyword>